<evidence type="ECO:0000259" key="6">
    <source>
        <dbReference type="Pfam" id="PF02775"/>
    </source>
</evidence>
<sequence>MKASDFVALYLESRGVTHAFELVGGMITHLLDSLSNTTEIRIVSCHHEQGAGFAAEGFARTSGVPGVALATSGPGATNLLTAIGSCFFDSTPAVFITGQVNTHELKVDTGVRQLGFQETDIVTMVQPICKLAVQLRNAADLPRVLEEAFNIALEGRQGPCLVDIPMNVQSEDIPLELAKPVLTRSGASPLPSISCETVNPVLHGQVADLLDAITRAERPLLLLGGGAASFQNRVAARQISAQLAIPVVLSLMAVDLFSATNDQRVGFIGSYGNRWANKILGEADLLVVVGSRLDIRQTGADVGSFCEGKQIWQVDVDHAEIGVRIKPQRTINASIAELASALKMDIPQDPLAATPHRWRERISTLRNQFPADSEYRAEPQEINPVQVLQSLSQTQPGRQVLYVTDVGQHQMWAAQSLDFKKNDRFITSGGMGAMGFGLPAAIGAIMAAPKARAILVSGDGSFQLNIQELETLRRNQLDLKIVLFNNNCHGMVRQFQESYFRDNLQSTVIGYSSPNFVALSQAYGIPADRLDEPGCVDQALARMLSEEGPYLLEVKLSQTSKVYPKLAFGRRFGEMEPEASPLAMEST</sequence>
<dbReference type="Pfam" id="PF00205">
    <property type="entry name" value="TPP_enzyme_M"/>
    <property type="match status" value="1"/>
</dbReference>
<evidence type="ECO:0000256" key="2">
    <source>
        <dbReference type="ARBA" id="ARBA00007812"/>
    </source>
</evidence>
<organism evidence="8 9">
    <name type="scientific">Cyanobium gracile UHCC 0281</name>
    <dbReference type="NCBI Taxonomy" id="3110309"/>
    <lineage>
        <taxon>Bacteria</taxon>
        <taxon>Bacillati</taxon>
        <taxon>Cyanobacteriota</taxon>
        <taxon>Cyanophyceae</taxon>
        <taxon>Synechococcales</taxon>
        <taxon>Prochlorococcaceae</taxon>
        <taxon>Cyanobium</taxon>
    </lineage>
</organism>
<dbReference type="InterPro" id="IPR011766">
    <property type="entry name" value="TPP_enzyme_TPP-bd"/>
</dbReference>
<dbReference type="InterPro" id="IPR029061">
    <property type="entry name" value="THDP-binding"/>
</dbReference>
<dbReference type="PANTHER" id="PTHR18968">
    <property type="entry name" value="THIAMINE PYROPHOSPHATE ENZYMES"/>
    <property type="match status" value="1"/>
</dbReference>
<dbReference type="Gene3D" id="3.40.50.970">
    <property type="match status" value="2"/>
</dbReference>
<dbReference type="InterPro" id="IPR045229">
    <property type="entry name" value="TPP_enz"/>
</dbReference>
<dbReference type="RefSeq" id="WP_323356129.1">
    <property type="nucleotide sequence ID" value="NZ_JAYGHY010000012.1"/>
</dbReference>
<comment type="caution">
    <text evidence="8">The sequence shown here is derived from an EMBL/GenBank/DDBJ whole genome shotgun (WGS) entry which is preliminary data.</text>
</comment>
<keyword evidence="9" id="KW-1185">Reference proteome</keyword>
<evidence type="ECO:0000259" key="7">
    <source>
        <dbReference type="Pfam" id="PF02776"/>
    </source>
</evidence>
<evidence type="ECO:0000259" key="5">
    <source>
        <dbReference type="Pfam" id="PF00205"/>
    </source>
</evidence>
<dbReference type="Pfam" id="PF02775">
    <property type="entry name" value="TPP_enzyme_C"/>
    <property type="match status" value="1"/>
</dbReference>
<dbReference type="CDD" id="cd02015">
    <property type="entry name" value="TPP_AHAS"/>
    <property type="match status" value="1"/>
</dbReference>
<comment type="cofactor">
    <cofactor evidence="1">
        <name>thiamine diphosphate</name>
        <dbReference type="ChEBI" id="CHEBI:58937"/>
    </cofactor>
</comment>
<dbReference type="PANTHER" id="PTHR18968:SF13">
    <property type="entry name" value="ACETOLACTATE SYNTHASE CATALYTIC SUBUNIT, MITOCHONDRIAL"/>
    <property type="match status" value="1"/>
</dbReference>
<evidence type="ECO:0000256" key="3">
    <source>
        <dbReference type="ARBA" id="ARBA00023052"/>
    </source>
</evidence>
<name>A0ABU5SU83_9CYAN</name>
<protein>
    <submittedName>
        <fullName evidence="8">Thiamine pyrophosphate-binding protein</fullName>
    </submittedName>
</protein>
<dbReference type="Proteomes" id="UP001302329">
    <property type="component" value="Unassembled WGS sequence"/>
</dbReference>
<comment type="similarity">
    <text evidence="2 4">Belongs to the TPP enzyme family.</text>
</comment>
<evidence type="ECO:0000313" key="8">
    <source>
        <dbReference type="EMBL" id="MEA5442031.1"/>
    </source>
</evidence>
<evidence type="ECO:0000256" key="4">
    <source>
        <dbReference type="RuleBase" id="RU362132"/>
    </source>
</evidence>
<feature type="domain" description="Thiamine pyrophosphate enzyme N-terminal TPP-binding" evidence="7">
    <location>
        <begin position="1"/>
        <end position="123"/>
    </location>
</feature>
<dbReference type="PROSITE" id="PS00187">
    <property type="entry name" value="TPP_ENZYMES"/>
    <property type="match status" value="1"/>
</dbReference>
<dbReference type="SUPFAM" id="SSF52467">
    <property type="entry name" value="DHS-like NAD/FAD-binding domain"/>
    <property type="match status" value="1"/>
</dbReference>
<dbReference type="Gene3D" id="3.40.50.1220">
    <property type="entry name" value="TPP-binding domain"/>
    <property type="match status" value="1"/>
</dbReference>
<evidence type="ECO:0000313" key="9">
    <source>
        <dbReference type="Proteomes" id="UP001302329"/>
    </source>
</evidence>
<dbReference type="InterPro" id="IPR000399">
    <property type="entry name" value="TPP-bd_CS"/>
</dbReference>
<evidence type="ECO:0000256" key="1">
    <source>
        <dbReference type="ARBA" id="ARBA00001964"/>
    </source>
</evidence>
<accession>A0ABU5SU83</accession>
<feature type="domain" description="Thiamine pyrophosphate enzyme central" evidence="5">
    <location>
        <begin position="207"/>
        <end position="342"/>
    </location>
</feature>
<dbReference type="InterPro" id="IPR039368">
    <property type="entry name" value="AHAS_TPP"/>
</dbReference>
<dbReference type="InterPro" id="IPR029035">
    <property type="entry name" value="DHS-like_NAD/FAD-binding_dom"/>
</dbReference>
<reference evidence="8 9" key="1">
    <citation type="submission" date="2023-12" db="EMBL/GenBank/DDBJ databases">
        <title>Baltic Sea Cyanobacteria.</title>
        <authorList>
            <person name="Delbaje E."/>
            <person name="Fewer D.P."/>
            <person name="Shishido T.K."/>
        </authorList>
    </citation>
    <scope>NUCLEOTIDE SEQUENCE [LARGE SCALE GENOMIC DNA]</scope>
    <source>
        <strain evidence="8 9">UHCC 0281</strain>
    </source>
</reference>
<keyword evidence="3 4" id="KW-0786">Thiamine pyrophosphate</keyword>
<dbReference type="Pfam" id="PF02776">
    <property type="entry name" value="TPP_enzyme_N"/>
    <property type="match status" value="1"/>
</dbReference>
<dbReference type="CDD" id="cd07035">
    <property type="entry name" value="TPP_PYR_POX_like"/>
    <property type="match status" value="1"/>
</dbReference>
<feature type="domain" description="Thiamine pyrophosphate enzyme TPP-binding" evidence="6">
    <location>
        <begin position="405"/>
        <end position="554"/>
    </location>
</feature>
<dbReference type="SUPFAM" id="SSF52518">
    <property type="entry name" value="Thiamin diphosphate-binding fold (THDP-binding)"/>
    <property type="match status" value="2"/>
</dbReference>
<dbReference type="InterPro" id="IPR012001">
    <property type="entry name" value="Thiamin_PyroP_enz_TPP-bd_dom"/>
</dbReference>
<proteinExistence type="inferred from homology"/>
<dbReference type="InterPro" id="IPR012000">
    <property type="entry name" value="Thiamin_PyroP_enz_cen_dom"/>
</dbReference>
<dbReference type="EMBL" id="JAYGHY010000012">
    <property type="protein sequence ID" value="MEA5442031.1"/>
    <property type="molecule type" value="Genomic_DNA"/>
</dbReference>
<gene>
    <name evidence="8" type="ORF">VB739_05640</name>
</gene>